<organism evidence="4">
    <name type="scientific">Photinus pyralis</name>
    <name type="common">Common eastern firefly</name>
    <name type="synonym">Lampyris pyralis</name>
    <dbReference type="NCBI Taxonomy" id="7054"/>
    <lineage>
        <taxon>Eukaryota</taxon>
        <taxon>Metazoa</taxon>
        <taxon>Ecdysozoa</taxon>
        <taxon>Arthropoda</taxon>
        <taxon>Hexapoda</taxon>
        <taxon>Insecta</taxon>
        <taxon>Pterygota</taxon>
        <taxon>Neoptera</taxon>
        <taxon>Endopterygota</taxon>
        <taxon>Coleoptera</taxon>
        <taxon>Polyphaga</taxon>
        <taxon>Elateriformia</taxon>
        <taxon>Elateroidea</taxon>
        <taxon>Lampyridae</taxon>
        <taxon>Lampyrinae</taxon>
        <taxon>Photinus</taxon>
    </lineage>
</organism>
<dbReference type="OrthoDB" id="1933717at2759"/>
<dbReference type="PRINTS" id="PR00080">
    <property type="entry name" value="SDRFAMILY"/>
</dbReference>
<evidence type="ECO:0000313" key="4">
    <source>
        <dbReference type="EMBL" id="JAV77742.1"/>
    </source>
</evidence>
<proteinExistence type="inferred from homology"/>
<dbReference type="PANTHER" id="PTHR43115:SF4">
    <property type="entry name" value="DEHYDROGENASE_REDUCTASE SDR FAMILY MEMBER 11"/>
    <property type="match status" value="1"/>
</dbReference>
<dbReference type="GeneID" id="116162561"/>
<protein>
    <submittedName>
        <fullName evidence="4">Uncharacterized protein</fullName>
    </submittedName>
</protein>
<comment type="similarity">
    <text evidence="1 3">Belongs to the short-chain dehydrogenases/reductases (SDR) family.</text>
</comment>
<dbReference type="PRINTS" id="PR00081">
    <property type="entry name" value="GDHRDH"/>
</dbReference>
<dbReference type="PROSITE" id="PS00061">
    <property type="entry name" value="ADH_SHORT"/>
    <property type="match status" value="1"/>
</dbReference>
<dbReference type="EMBL" id="GEZM01045569">
    <property type="protein sequence ID" value="JAV77742.1"/>
    <property type="molecule type" value="Transcribed_RNA"/>
</dbReference>
<dbReference type="SUPFAM" id="SSF51735">
    <property type="entry name" value="NAD(P)-binding Rossmann-fold domains"/>
    <property type="match status" value="1"/>
</dbReference>
<keyword evidence="2" id="KW-0560">Oxidoreductase</keyword>
<dbReference type="InterPro" id="IPR002347">
    <property type="entry name" value="SDR_fam"/>
</dbReference>
<dbReference type="AlphaFoldDB" id="A0A1Y1LW42"/>
<dbReference type="FunFam" id="3.40.50.720:FF:000047">
    <property type="entry name" value="NADP-dependent L-serine/L-allo-threonine dehydrogenase"/>
    <property type="match status" value="1"/>
</dbReference>
<evidence type="ECO:0000256" key="1">
    <source>
        <dbReference type="ARBA" id="ARBA00006484"/>
    </source>
</evidence>
<name>A0A1Y1LW42_PHOPY</name>
<dbReference type="GO" id="GO:0016616">
    <property type="term" value="F:oxidoreductase activity, acting on the CH-OH group of donors, NAD or NADP as acceptor"/>
    <property type="evidence" value="ECO:0007669"/>
    <property type="project" value="UniProtKB-ARBA"/>
</dbReference>
<dbReference type="Gene3D" id="3.40.50.720">
    <property type="entry name" value="NAD(P)-binding Rossmann-like Domain"/>
    <property type="match status" value="1"/>
</dbReference>
<dbReference type="InterPro" id="IPR036291">
    <property type="entry name" value="NAD(P)-bd_dom_sf"/>
</dbReference>
<evidence type="ECO:0000256" key="3">
    <source>
        <dbReference type="RuleBase" id="RU000363"/>
    </source>
</evidence>
<dbReference type="InterPro" id="IPR020904">
    <property type="entry name" value="Sc_DH/Rdtase_CS"/>
</dbReference>
<reference evidence="4" key="1">
    <citation type="journal article" date="2016" name="Sci. Rep.">
        <title>Molecular characterization of firefly nuptial gifts: a multi-omics approach sheds light on postcopulatory sexual selection.</title>
        <authorList>
            <person name="Al-Wathiqui N."/>
            <person name="Fallon T.R."/>
            <person name="South A."/>
            <person name="Weng J.K."/>
            <person name="Lewis S.M."/>
        </authorList>
    </citation>
    <scope>NUCLEOTIDE SEQUENCE</scope>
</reference>
<dbReference type="KEGG" id="ppyr:116162561"/>
<dbReference type="Pfam" id="PF00106">
    <property type="entry name" value="adh_short"/>
    <property type="match status" value="1"/>
</dbReference>
<sequence length="243" mass="25985">MNRWNGKVAVVTGASSGIGASIATHLVNSGLLVVGVARRKDHLEELQKKLGEKFSAVFADVGNEKDVFRLFSWITQNIGVVHVLVNCAGVFRPKGLLDGETSDWVETFDTNVVGLCVVTREAVTIMRANGVDGHIVHISGLAGHYVVPLPYMNVYSASKFGVRALTETLRQELIASGSKIKVSSVSPGFVLSEMTSGEGAICYQDGTSILAPEDVAEAVLYVLGSPAHVQVHELIIRPVGQIF</sequence>
<accession>A0A1Y1LW42</accession>
<evidence type="ECO:0000256" key="2">
    <source>
        <dbReference type="ARBA" id="ARBA00023002"/>
    </source>
</evidence>
<dbReference type="PANTHER" id="PTHR43115">
    <property type="entry name" value="DEHYDROGENASE/REDUCTASE SDR FAMILY MEMBER 11"/>
    <property type="match status" value="1"/>
</dbReference>
<dbReference type="RefSeq" id="XP_031332063.1">
    <property type="nucleotide sequence ID" value="XM_031476203.1"/>
</dbReference>